<proteinExistence type="predicted"/>
<dbReference type="AlphaFoldDB" id="A0A4S9EST6"/>
<evidence type="ECO:0000313" key="4">
    <source>
        <dbReference type="Proteomes" id="UP000308953"/>
    </source>
</evidence>
<accession>A0A4S9EST6</accession>
<feature type="chain" id="PRO_5020685302" evidence="2">
    <location>
        <begin position="19"/>
        <end position="456"/>
    </location>
</feature>
<protein>
    <submittedName>
        <fullName evidence="3">Uncharacterized protein</fullName>
    </submittedName>
</protein>
<evidence type="ECO:0000256" key="2">
    <source>
        <dbReference type="SAM" id="SignalP"/>
    </source>
</evidence>
<gene>
    <name evidence="3" type="ORF">D6D10_05583</name>
</gene>
<feature type="signal peptide" evidence="2">
    <location>
        <begin position="1"/>
        <end position="18"/>
    </location>
</feature>
<feature type="region of interest" description="Disordered" evidence="1">
    <location>
        <begin position="60"/>
        <end position="88"/>
    </location>
</feature>
<name>A0A4S9EST6_AURPU</name>
<dbReference type="EMBL" id="QZAV01000119">
    <property type="protein sequence ID" value="THX37842.1"/>
    <property type="molecule type" value="Genomic_DNA"/>
</dbReference>
<evidence type="ECO:0000256" key="1">
    <source>
        <dbReference type="SAM" id="MobiDB-lite"/>
    </source>
</evidence>
<organism evidence="3 4">
    <name type="scientific">Aureobasidium pullulans</name>
    <name type="common">Black yeast</name>
    <name type="synonym">Pullularia pullulans</name>
    <dbReference type="NCBI Taxonomy" id="5580"/>
    <lineage>
        <taxon>Eukaryota</taxon>
        <taxon>Fungi</taxon>
        <taxon>Dikarya</taxon>
        <taxon>Ascomycota</taxon>
        <taxon>Pezizomycotina</taxon>
        <taxon>Dothideomycetes</taxon>
        <taxon>Dothideomycetidae</taxon>
        <taxon>Dothideales</taxon>
        <taxon>Saccotheciaceae</taxon>
        <taxon>Aureobasidium</taxon>
    </lineage>
</organism>
<evidence type="ECO:0000313" key="3">
    <source>
        <dbReference type="EMBL" id="THX37842.1"/>
    </source>
</evidence>
<comment type="caution">
    <text evidence="3">The sequence shown here is derived from an EMBL/GenBank/DDBJ whole genome shotgun (WGS) entry which is preliminary data.</text>
</comment>
<keyword evidence="2" id="KW-0732">Signal</keyword>
<reference evidence="3 4" key="1">
    <citation type="submission" date="2018-10" db="EMBL/GenBank/DDBJ databases">
        <title>Fifty Aureobasidium pullulans genomes reveal a recombining polyextremotolerant generalist.</title>
        <authorList>
            <person name="Gostincar C."/>
            <person name="Turk M."/>
            <person name="Zajc J."/>
            <person name="Gunde-Cimerman N."/>
        </authorList>
    </citation>
    <scope>NUCLEOTIDE SEQUENCE [LARGE SCALE GENOMIC DNA]</scope>
    <source>
        <strain evidence="3 4">EXF-9785</strain>
    </source>
</reference>
<dbReference type="Proteomes" id="UP000308953">
    <property type="component" value="Unassembled WGS sequence"/>
</dbReference>
<sequence length="456" mass="50683">MRLGLFAVICTTSSLVTASSKAVLFGRPGPLQILQPELGLLDDRLKIELATHAIQTASPPDVGLVSMRNGTSDATTEDKDLQGGSSPNELHPYRLLGLHKRTNRDCGVFRMDCAYVGSACNNACFYQNCVKQDSTIRYEDGGGSKRFQWKSDQNRVDAGTTTNPSSPCRLLPLSQRTWDQWPNWEQDDPDLEMDEWPVAAMEQPEFSTLAQGTIRNSLRCITAGDNSRAGNLYKYFRQGQVQYSSTKGGKYTHLRLCKGELKAGDSFTVDFDLSEMSDTEIDEIVPYCKPNPDCTNDGQQFHLSDLVYVTDAGKAGRMGWPYDIARMNNYMVTGEDDPVEAFQVVVDVYGDERDMFAATVSKYRDTSYEEAGSVGTHELLIDQSITVSGLPRDLTITRRSDPDADWLEFVYGDPANELAGFAFNSNDAGYSSQFDTSPDVHRYCLMTDLEDNDGDL</sequence>